<protein>
    <submittedName>
        <fullName evidence="1">Uncharacterized protein</fullName>
    </submittedName>
</protein>
<dbReference type="AlphaFoldDB" id="A0A0E9V138"/>
<accession>A0A0E9V138</accession>
<evidence type="ECO:0000313" key="1">
    <source>
        <dbReference type="EMBL" id="JAH71170.1"/>
    </source>
</evidence>
<dbReference type="EMBL" id="GBXM01037407">
    <property type="protein sequence ID" value="JAH71170.1"/>
    <property type="molecule type" value="Transcribed_RNA"/>
</dbReference>
<name>A0A0E9V138_ANGAN</name>
<reference evidence="1" key="1">
    <citation type="submission" date="2014-11" db="EMBL/GenBank/DDBJ databases">
        <authorList>
            <person name="Amaro Gonzalez C."/>
        </authorList>
    </citation>
    <scope>NUCLEOTIDE SEQUENCE</scope>
</reference>
<proteinExistence type="predicted"/>
<sequence length="28" mass="3160">MSSTEDHLTDSAILVTSHCTQLDQYFCI</sequence>
<reference evidence="1" key="2">
    <citation type="journal article" date="2015" name="Fish Shellfish Immunol.">
        <title>Early steps in the European eel (Anguilla anguilla)-Vibrio vulnificus interaction in the gills: Role of the RtxA13 toxin.</title>
        <authorList>
            <person name="Callol A."/>
            <person name="Pajuelo D."/>
            <person name="Ebbesson L."/>
            <person name="Teles M."/>
            <person name="MacKenzie S."/>
            <person name="Amaro C."/>
        </authorList>
    </citation>
    <scope>NUCLEOTIDE SEQUENCE</scope>
</reference>
<organism evidence="1">
    <name type="scientific">Anguilla anguilla</name>
    <name type="common">European freshwater eel</name>
    <name type="synonym">Muraena anguilla</name>
    <dbReference type="NCBI Taxonomy" id="7936"/>
    <lineage>
        <taxon>Eukaryota</taxon>
        <taxon>Metazoa</taxon>
        <taxon>Chordata</taxon>
        <taxon>Craniata</taxon>
        <taxon>Vertebrata</taxon>
        <taxon>Euteleostomi</taxon>
        <taxon>Actinopterygii</taxon>
        <taxon>Neopterygii</taxon>
        <taxon>Teleostei</taxon>
        <taxon>Anguilliformes</taxon>
        <taxon>Anguillidae</taxon>
        <taxon>Anguilla</taxon>
    </lineage>
</organism>